<dbReference type="OrthoDB" id="8057979at2759"/>
<proteinExistence type="predicted"/>
<reference evidence="2" key="1">
    <citation type="journal article" date="2019" name="bioRxiv">
        <title>Genomics, evolutionary history and diagnostics of the Alternaria alternata species group including apple and Asian pear pathotypes.</title>
        <authorList>
            <person name="Armitage A.D."/>
            <person name="Cockerton H.M."/>
            <person name="Sreenivasaprasad S."/>
            <person name="Woodhall J.W."/>
            <person name="Lane C.R."/>
            <person name="Harrison R.J."/>
            <person name="Clarkson J.P."/>
        </authorList>
    </citation>
    <scope>NUCLEOTIDE SEQUENCE [LARGE SCALE GENOMIC DNA]</scope>
    <source>
        <strain evidence="2">RGR 97.0016</strain>
    </source>
</reference>
<dbReference type="EMBL" id="PEJP01000116">
    <property type="protein sequence ID" value="RYO24108.1"/>
    <property type="molecule type" value="Genomic_DNA"/>
</dbReference>
<dbReference type="Proteomes" id="UP000293823">
    <property type="component" value="Unassembled WGS sequence"/>
</dbReference>
<gene>
    <name evidence="1" type="ORF">AA0113_g12676</name>
</gene>
<evidence type="ECO:0000313" key="2">
    <source>
        <dbReference type="Proteomes" id="UP000293823"/>
    </source>
</evidence>
<evidence type="ECO:0000313" key="1">
    <source>
        <dbReference type="EMBL" id="RYO24108.1"/>
    </source>
</evidence>
<comment type="caution">
    <text evidence="1">The sequence shown here is derived from an EMBL/GenBank/DDBJ whole genome shotgun (WGS) entry which is preliminary data.</text>
</comment>
<dbReference type="AlphaFoldDB" id="A0A4Q4PWH7"/>
<name>A0A4Q4PWH7_9PLEO</name>
<keyword evidence="2" id="KW-1185">Reference proteome</keyword>
<protein>
    <submittedName>
        <fullName evidence="1">Uncharacterized protein</fullName>
    </submittedName>
</protein>
<accession>A0A4Q4PWH7</accession>
<sequence length="46" mass="5226">METLDADSRESIGLTSINHMDAGRVKRKEVEYQRKHPAAIPNPLHI</sequence>
<organism evidence="1 2">
    <name type="scientific">Alternaria arborescens</name>
    <dbReference type="NCBI Taxonomy" id="156630"/>
    <lineage>
        <taxon>Eukaryota</taxon>
        <taxon>Fungi</taxon>
        <taxon>Dikarya</taxon>
        <taxon>Ascomycota</taxon>
        <taxon>Pezizomycotina</taxon>
        <taxon>Dothideomycetes</taxon>
        <taxon>Pleosporomycetidae</taxon>
        <taxon>Pleosporales</taxon>
        <taxon>Pleosporineae</taxon>
        <taxon>Pleosporaceae</taxon>
        <taxon>Alternaria</taxon>
        <taxon>Alternaria sect. Alternaria</taxon>
    </lineage>
</organism>